<keyword evidence="1" id="KW-0472">Membrane</keyword>
<evidence type="ECO:0000313" key="2">
    <source>
        <dbReference type="EMBL" id="GAC92206.1"/>
    </source>
</evidence>
<protein>
    <submittedName>
        <fullName evidence="2">Uncharacterized protein</fullName>
    </submittedName>
</protein>
<evidence type="ECO:0000256" key="1">
    <source>
        <dbReference type="SAM" id="Phobius"/>
    </source>
</evidence>
<keyword evidence="1" id="KW-0812">Transmembrane</keyword>
<proteinExistence type="predicted"/>
<name>R4FFG0_9BACL</name>
<reference evidence="3" key="1">
    <citation type="journal article" date="2013" name="Genome">
        <title>Draft Genome Sequence of a Thermophilic Member of the Bacillaceae, Anoxybacillus flavithermus Strain Kn10, Isolated from the Kan-nawa Hot Spring in Japan.</title>
        <authorList>
            <person name="Matsutani M."/>
            <person name="Shirakihara Y."/>
            <person name="Imada K."/>
            <person name="Yakushi T."/>
            <person name="Matsushita K."/>
        </authorList>
    </citation>
    <scope>NUCLEOTIDE SEQUENCE [LARGE SCALE GENOMIC DNA]</scope>
    <source>
        <strain evidence="3">NBRC 109594</strain>
    </source>
</reference>
<comment type="caution">
    <text evidence="2">The sequence shown here is derived from an EMBL/GenBank/DDBJ whole genome shotgun (WGS) entry which is preliminary data.</text>
</comment>
<accession>R4FFG0</accession>
<dbReference type="EMBL" id="BARH01000030">
    <property type="protein sequence ID" value="GAC92206.1"/>
    <property type="molecule type" value="Genomic_DNA"/>
</dbReference>
<feature type="transmembrane region" description="Helical" evidence="1">
    <location>
        <begin position="12"/>
        <end position="31"/>
    </location>
</feature>
<gene>
    <name evidence="2" type="ORF">KN10_2642</name>
</gene>
<keyword evidence="1" id="KW-1133">Transmembrane helix</keyword>
<dbReference type="AlphaFoldDB" id="R4FFG0"/>
<sequence>MVMFMEFSFDVFTYVSLFSMFVVAMTCYVTRQVNYPISIQRFVPYDVNVCVKTSDAYRYMSLHVRFVTFQQRKIPIDERSYASDEEGRTLLVCL</sequence>
<evidence type="ECO:0000313" key="3">
    <source>
        <dbReference type="Proteomes" id="UP000013057"/>
    </source>
</evidence>
<dbReference type="Proteomes" id="UP000013057">
    <property type="component" value="Unassembled WGS sequence"/>
</dbReference>
<organism evidence="2 3">
    <name type="scientific">Anoxybacillus flavithermus NBRC 109594</name>
    <dbReference type="NCBI Taxonomy" id="1315967"/>
    <lineage>
        <taxon>Bacteria</taxon>
        <taxon>Bacillati</taxon>
        <taxon>Bacillota</taxon>
        <taxon>Bacilli</taxon>
        <taxon>Bacillales</taxon>
        <taxon>Anoxybacillaceae</taxon>
        <taxon>Anoxybacillus</taxon>
    </lineage>
</organism>